<feature type="domain" description="Integrase core" evidence="1">
    <location>
        <begin position="110"/>
        <end position="138"/>
    </location>
</feature>
<dbReference type="AlphaFoldDB" id="A0A9Q1HJ28"/>
<reference evidence="2" key="1">
    <citation type="submission" date="2021-10" db="EMBL/GenBank/DDBJ databases">
        <title>Tropical sea cucumber genome reveals ecological adaptation and Cuvierian tubules defense mechanism.</title>
        <authorList>
            <person name="Chen T."/>
        </authorList>
    </citation>
    <scope>NUCLEOTIDE SEQUENCE</scope>
    <source>
        <strain evidence="2">Nanhai2018</strain>
        <tissue evidence="2">Muscle</tissue>
    </source>
</reference>
<sequence>MELLSQRNYDLPRKLLLRMQTRAVEHDIEYCLLYEITWHPIMSPPADDQLDEAVKAILGRHPNYGEKMVNGCLLSKNILIQRDRIRDAIRRVDPNGVSERRKQSLHRREYYVPGPNSLWHIDGNHKLIRIRSSGVHGGQSIETLVSRYLSIEILTNHRWMTHFNWMSQAIWGHWSIKLIKVLPYIVFGPCLWTVFCAKIVKSMTV</sequence>
<dbReference type="Pfam" id="PF24764">
    <property type="entry name" value="rva_4"/>
    <property type="match status" value="1"/>
</dbReference>
<dbReference type="EMBL" id="JAIZAY010000001">
    <property type="protein sequence ID" value="KAJ8048719.1"/>
    <property type="molecule type" value="Genomic_DNA"/>
</dbReference>
<name>A0A9Q1HJ28_HOLLE</name>
<dbReference type="InterPro" id="IPR058913">
    <property type="entry name" value="Integrase_dom_put"/>
</dbReference>
<comment type="caution">
    <text evidence="2">The sequence shown here is derived from an EMBL/GenBank/DDBJ whole genome shotgun (WGS) entry which is preliminary data.</text>
</comment>
<evidence type="ECO:0000259" key="1">
    <source>
        <dbReference type="Pfam" id="PF24764"/>
    </source>
</evidence>
<dbReference type="OrthoDB" id="2686689at2759"/>
<gene>
    <name evidence="2" type="ORF">HOLleu_01149</name>
</gene>
<accession>A0A9Q1HJ28</accession>
<dbReference type="Proteomes" id="UP001152320">
    <property type="component" value="Chromosome 1"/>
</dbReference>
<keyword evidence="3" id="KW-1185">Reference proteome</keyword>
<organism evidence="2 3">
    <name type="scientific">Holothuria leucospilota</name>
    <name type="common">Black long sea cucumber</name>
    <name type="synonym">Mertensiothuria leucospilota</name>
    <dbReference type="NCBI Taxonomy" id="206669"/>
    <lineage>
        <taxon>Eukaryota</taxon>
        <taxon>Metazoa</taxon>
        <taxon>Echinodermata</taxon>
        <taxon>Eleutherozoa</taxon>
        <taxon>Echinozoa</taxon>
        <taxon>Holothuroidea</taxon>
        <taxon>Aspidochirotacea</taxon>
        <taxon>Aspidochirotida</taxon>
        <taxon>Holothuriidae</taxon>
        <taxon>Holothuria</taxon>
    </lineage>
</organism>
<proteinExistence type="predicted"/>
<evidence type="ECO:0000313" key="3">
    <source>
        <dbReference type="Proteomes" id="UP001152320"/>
    </source>
</evidence>
<dbReference type="PANTHER" id="PTHR46791:SF5">
    <property type="entry name" value="CLR5 DOMAIN-CONTAINING PROTEIN-RELATED"/>
    <property type="match status" value="1"/>
</dbReference>
<protein>
    <recommendedName>
        <fullName evidence="1">Integrase core domain-containing protein</fullName>
    </recommendedName>
</protein>
<dbReference type="PANTHER" id="PTHR46791">
    <property type="entry name" value="EXPRESSED PROTEIN"/>
    <property type="match status" value="1"/>
</dbReference>
<evidence type="ECO:0000313" key="2">
    <source>
        <dbReference type="EMBL" id="KAJ8048719.1"/>
    </source>
</evidence>